<sequence>MGRREAQGLERGRNVGQLHVSSSGCGTEWREWLRHHCNAGVGRQDTSRSPIPPIFNLLRLLVPLSGARVACHARRVTGAALDLLCRLVRSALDAEEGRAVTPVGPVALGAVPLHDLLDGVRRHRVPELLAARSGELGLPDEVVRVLDAMLAGARQRRLVHTLETVRAWQLLDAAGIDALVVKGIPLAVLTTGDADARGAGDVDLLVRPESAAAAHRLLTGAGWALHEQGRVEPGMWAWRHVQRWGHTLTYLGAGADVDLHWRLDAMPGAQPATGDLLARRTTVEVGGVAIPTLARADAFRHLAGHREGWTWLRTLVDLRRLARDPAVFAEPLSAPALTSLAAARATVGLPGTVPGPVQDAIDRVPGAVLARARAGHELPVALFGGARAGREVRNGMATVRGPRDVQQLAMTLVLPAHAALPIRSATAWGGVPRAFALRTRRLVRGR</sequence>
<dbReference type="InterPro" id="IPR039498">
    <property type="entry name" value="NTP_transf_5"/>
</dbReference>
<dbReference type="GO" id="GO:0016740">
    <property type="term" value="F:transferase activity"/>
    <property type="evidence" value="ECO:0007669"/>
    <property type="project" value="UniProtKB-KW"/>
</dbReference>
<keyword evidence="1" id="KW-0808">Transferase</keyword>
<proteinExistence type="predicted"/>
<protein>
    <submittedName>
        <fullName evidence="1">Nucleotidyltransferase family protein</fullName>
    </submittedName>
</protein>
<evidence type="ECO:0000313" key="1">
    <source>
        <dbReference type="EMBL" id="KAB2812127.1"/>
    </source>
</evidence>
<organism evidence="1 2">
    <name type="scientific">Nocardioides simplex</name>
    <name type="common">Arthrobacter simplex</name>
    <dbReference type="NCBI Taxonomy" id="2045"/>
    <lineage>
        <taxon>Bacteria</taxon>
        <taxon>Bacillati</taxon>
        <taxon>Actinomycetota</taxon>
        <taxon>Actinomycetes</taxon>
        <taxon>Propionibacteriales</taxon>
        <taxon>Nocardioidaceae</taxon>
        <taxon>Pimelobacter</taxon>
    </lineage>
</organism>
<dbReference type="Proteomes" id="UP000449906">
    <property type="component" value="Unassembled WGS sequence"/>
</dbReference>
<evidence type="ECO:0000313" key="2">
    <source>
        <dbReference type="Proteomes" id="UP000449906"/>
    </source>
</evidence>
<accession>A0A7J5E1S9</accession>
<name>A0A7J5E1S9_NOCSI</name>
<comment type="caution">
    <text evidence="1">The sequence shown here is derived from an EMBL/GenBank/DDBJ whole genome shotgun (WGS) entry which is preliminary data.</text>
</comment>
<gene>
    <name evidence="1" type="ORF">F9L07_09945</name>
</gene>
<dbReference type="EMBL" id="WBVM01000001">
    <property type="protein sequence ID" value="KAB2812127.1"/>
    <property type="molecule type" value="Genomic_DNA"/>
</dbReference>
<dbReference type="AlphaFoldDB" id="A0A7J5E1S9"/>
<dbReference type="Gene3D" id="3.30.460.40">
    <property type="match status" value="1"/>
</dbReference>
<dbReference type="PROSITE" id="PS51257">
    <property type="entry name" value="PROKAR_LIPOPROTEIN"/>
    <property type="match status" value="1"/>
</dbReference>
<reference evidence="1 2" key="1">
    <citation type="submission" date="2019-09" db="EMBL/GenBank/DDBJ databases">
        <title>Pimelobacter sp. isolated from Paulinella.</title>
        <authorList>
            <person name="Jeong S.E."/>
        </authorList>
    </citation>
    <scope>NUCLEOTIDE SEQUENCE [LARGE SCALE GENOMIC DNA]</scope>
    <source>
        <strain evidence="1 2">Pch-N</strain>
    </source>
</reference>
<dbReference type="Pfam" id="PF14907">
    <property type="entry name" value="NTP_transf_5"/>
    <property type="match status" value="1"/>
</dbReference>